<evidence type="ECO:0000259" key="1">
    <source>
        <dbReference type="Pfam" id="PF00248"/>
    </source>
</evidence>
<dbReference type="InterPro" id="IPR053135">
    <property type="entry name" value="AKR2_Oxidoreductase"/>
</dbReference>
<dbReference type="CDD" id="cd19095">
    <property type="entry name" value="AKR_PA4992-like"/>
    <property type="match status" value="1"/>
</dbReference>
<dbReference type="PRINTS" id="PR00069">
    <property type="entry name" value="ALDKETRDTASE"/>
</dbReference>
<dbReference type="AlphaFoldDB" id="A0A3B1A546"/>
<dbReference type="EMBL" id="UOFT01000076">
    <property type="protein sequence ID" value="VAW99191.1"/>
    <property type="molecule type" value="Genomic_DNA"/>
</dbReference>
<dbReference type="Pfam" id="PF00248">
    <property type="entry name" value="Aldo_ket_red"/>
    <property type="match status" value="1"/>
</dbReference>
<dbReference type="PANTHER" id="PTHR43312:SF1">
    <property type="entry name" value="NADP-DEPENDENT OXIDOREDUCTASE DOMAIN-CONTAINING PROTEIN"/>
    <property type="match status" value="1"/>
</dbReference>
<dbReference type="InterPro" id="IPR036812">
    <property type="entry name" value="NAD(P)_OxRdtase_dom_sf"/>
</dbReference>
<name>A0A3B1A546_9ZZZZ</name>
<accession>A0A3B1A546</accession>
<protein>
    <submittedName>
        <fullName evidence="2">Oxidoreductase, aldo/keto reductase family</fullName>
    </submittedName>
</protein>
<organism evidence="2">
    <name type="scientific">hydrothermal vent metagenome</name>
    <dbReference type="NCBI Taxonomy" id="652676"/>
    <lineage>
        <taxon>unclassified sequences</taxon>
        <taxon>metagenomes</taxon>
        <taxon>ecological metagenomes</taxon>
    </lineage>
</organism>
<dbReference type="SUPFAM" id="SSF51430">
    <property type="entry name" value="NAD(P)-linked oxidoreductase"/>
    <property type="match status" value="1"/>
</dbReference>
<dbReference type="Gene3D" id="3.20.20.100">
    <property type="entry name" value="NADP-dependent oxidoreductase domain"/>
    <property type="match status" value="1"/>
</dbReference>
<sequence length="274" mass="29825">MVNLNNIQPLPQRQLGSTDLQLSVLGLGTVKLGRDQQVKYPTGFKIPEDKAVKNLFSACQDLGINFIDTAPAYGVSEERLGQLLANKNDWLIMTKVGEAFENSQSRFDFSTAATRSSIERSLKRLKRDYLDMVLVHSDGNDMDIINNEGALSELDKLKQQGLIRSYGMSTKTVKGGLWVVENCDVVMATCNLSDDNDLPVLARAKELNKGVVVKKGLQSGHADKSAGGSGVEAAFKHVFSQQGVTSMIVGTINLQHLSDNVRIVNDVLVAGESD</sequence>
<feature type="domain" description="NADP-dependent oxidoreductase" evidence="1">
    <location>
        <begin position="25"/>
        <end position="223"/>
    </location>
</feature>
<dbReference type="PANTHER" id="PTHR43312">
    <property type="entry name" value="D-THREO-ALDOSE 1-DEHYDROGENASE"/>
    <property type="match status" value="1"/>
</dbReference>
<dbReference type="InterPro" id="IPR020471">
    <property type="entry name" value="AKR"/>
</dbReference>
<proteinExistence type="predicted"/>
<gene>
    <name evidence="2" type="ORF">MNBD_GAMMA23-1485</name>
</gene>
<dbReference type="InterPro" id="IPR023210">
    <property type="entry name" value="NADP_OxRdtase_dom"/>
</dbReference>
<evidence type="ECO:0000313" key="2">
    <source>
        <dbReference type="EMBL" id="VAW99191.1"/>
    </source>
</evidence>
<dbReference type="GO" id="GO:0016491">
    <property type="term" value="F:oxidoreductase activity"/>
    <property type="evidence" value="ECO:0007669"/>
    <property type="project" value="InterPro"/>
</dbReference>
<reference evidence="2" key="1">
    <citation type="submission" date="2018-06" db="EMBL/GenBank/DDBJ databases">
        <authorList>
            <person name="Zhirakovskaya E."/>
        </authorList>
    </citation>
    <scope>NUCLEOTIDE SEQUENCE</scope>
</reference>